<dbReference type="InterPro" id="IPR003660">
    <property type="entry name" value="HAMP_dom"/>
</dbReference>
<reference evidence="17 18" key="1">
    <citation type="submission" date="2020-11" db="EMBL/GenBank/DDBJ databases">
        <title>Draft Genome of Enterobacter sp. strain EMC7.</title>
        <authorList>
            <person name="Barman P."/>
            <person name="Sinha S."/>
            <person name="Sen S."/>
            <person name="Chakraborty R."/>
        </authorList>
    </citation>
    <scope>NUCLEOTIDE SEQUENCE [LARGE SCALE GENOMIC DNA]</scope>
    <source>
        <strain evidence="17 18">EMC7</strain>
    </source>
</reference>
<keyword evidence="10 14" id="KW-0067">ATP-binding</keyword>
<comment type="catalytic activity">
    <reaction evidence="1 14">
        <text>ATP + protein L-histidine = ADP + protein N-phospho-L-histidine.</text>
        <dbReference type="EC" id="2.7.13.3"/>
    </reaction>
</comment>
<dbReference type="SUPFAM" id="SSF47384">
    <property type="entry name" value="Homodimeric domain of signal transducing histidine kinase"/>
    <property type="match status" value="1"/>
</dbReference>
<keyword evidence="13 14" id="KW-0472">Membrane</keyword>
<feature type="transmembrane region" description="Helical" evidence="14">
    <location>
        <begin position="12"/>
        <end position="36"/>
    </location>
</feature>
<dbReference type="InterPro" id="IPR036890">
    <property type="entry name" value="HATPase_C_sf"/>
</dbReference>
<evidence type="ECO:0000313" key="18">
    <source>
        <dbReference type="Proteomes" id="UP000706580"/>
    </source>
</evidence>
<comment type="caution">
    <text evidence="17">The sequence shown here is derived from an EMBL/GenBank/DDBJ whole genome shotgun (WGS) entry which is preliminary data.</text>
</comment>
<dbReference type="RefSeq" id="WP_223074611.1">
    <property type="nucleotide sequence ID" value="NZ_JADMNK010000004.1"/>
</dbReference>
<evidence type="ECO:0000256" key="9">
    <source>
        <dbReference type="ARBA" id="ARBA00022777"/>
    </source>
</evidence>
<comment type="function">
    <text evidence="14">Member of a two-component regulatory system.</text>
</comment>
<evidence type="ECO:0000256" key="1">
    <source>
        <dbReference type="ARBA" id="ARBA00000085"/>
    </source>
</evidence>
<comment type="subcellular location">
    <subcellularLocation>
        <location evidence="2">Cell inner membrane</location>
        <topology evidence="2">Multi-pass membrane protein</topology>
    </subcellularLocation>
</comment>
<dbReference type="SMART" id="SM00304">
    <property type="entry name" value="HAMP"/>
    <property type="match status" value="1"/>
</dbReference>
<dbReference type="InterPro" id="IPR050428">
    <property type="entry name" value="TCS_sensor_his_kinase"/>
</dbReference>
<dbReference type="PANTHER" id="PTHR45436">
    <property type="entry name" value="SENSOR HISTIDINE KINASE YKOH"/>
    <property type="match status" value="1"/>
</dbReference>
<keyword evidence="11 14" id="KW-1133">Transmembrane helix</keyword>
<evidence type="ECO:0000313" key="17">
    <source>
        <dbReference type="EMBL" id="MBZ0058291.1"/>
    </source>
</evidence>
<evidence type="ECO:0000256" key="10">
    <source>
        <dbReference type="ARBA" id="ARBA00022840"/>
    </source>
</evidence>
<dbReference type="Pfam" id="PF00512">
    <property type="entry name" value="HisKA"/>
    <property type="match status" value="1"/>
</dbReference>
<evidence type="ECO:0000259" key="16">
    <source>
        <dbReference type="PROSITE" id="PS50885"/>
    </source>
</evidence>
<dbReference type="Pfam" id="PF21085">
    <property type="entry name" value="CusS"/>
    <property type="match status" value="1"/>
</dbReference>
<keyword evidence="7 14" id="KW-0812">Transmembrane</keyword>
<keyword evidence="9 14" id="KW-0418">Kinase</keyword>
<dbReference type="GO" id="GO:0016301">
    <property type="term" value="F:kinase activity"/>
    <property type="evidence" value="ECO:0007669"/>
    <property type="project" value="UniProtKB-KW"/>
</dbReference>
<name>A0ABS7RVE6_9ENTR</name>
<feature type="transmembrane region" description="Helical" evidence="14">
    <location>
        <begin position="187"/>
        <end position="207"/>
    </location>
</feature>
<evidence type="ECO:0000256" key="4">
    <source>
        <dbReference type="ARBA" id="ARBA00022519"/>
    </source>
</evidence>
<dbReference type="InterPro" id="IPR006290">
    <property type="entry name" value="CztS_silS_copS"/>
</dbReference>
<dbReference type="Pfam" id="PF00672">
    <property type="entry name" value="HAMP"/>
    <property type="match status" value="1"/>
</dbReference>
<feature type="domain" description="Histidine kinase" evidence="15">
    <location>
        <begin position="268"/>
        <end position="483"/>
    </location>
</feature>
<keyword evidence="5" id="KW-0597">Phosphoprotein</keyword>
<dbReference type="Gene3D" id="3.30.565.10">
    <property type="entry name" value="Histidine kinase-like ATPase, C-terminal domain"/>
    <property type="match status" value="1"/>
</dbReference>
<evidence type="ECO:0000256" key="5">
    <source>
        <dbReference type="ARBA" id="ARBA00022553"/>
    </source>
</evidence>
<dbReference type="EC" id="2.7.13.3" evidence="14"/>
<dbReference type="SUPFAM" id="SSF158472">
    <property type="entry name" value="HAMP domain-like"/>
    <property type="match status" value="1"/>
</dbReference>
<keyword evidence="18" id="KW-1185">Reference proteome</keyword>
<feature type="transmembrane region" description="Helical" evidence="14">
    <location>
        <begin position="164"/>
        <end position="181"/>
    </location>
</feature>
<keyword evidence="4 14" id="KW-0997">Cell inner membrane</keyword>
<evidence type="ECO:0000256" key="6">
    <source>
        <dbReference type="ARBA" id="ARBA00022679"/>
    </source>
</evidence>
<dbReference type="PROSITE" id="PS50109">
    <property type="entry name" value="HIS_KIN"/>
    <property type="match status" value="1"/>
</dbReference>
<evidence type="ECO:0000259" key="15">
    <source>
        <dbReference type="PROSITE" id="PS50109"/>
    </source>
</evidence>
<sequence>MIFKRSSRPFSLATRLTFFISLATIASFFVFTWIMIHSVKAHFEERDIHDMKQIGATLETVLSHQEEPEKQRLEILQNVVAGYASVSVMLLDTDDRPVFQSAIGPDLSAILGDPALARELRAGNVLSWHDPSPHQGMHNNEPMDNSTWRLMMLPIGKKADGTQAYNLLMALSINFHLHYINDLKNKLMIMASIISVIVIFIVLFAVYQGHKPIRSLSQQIKNISSADLGVRLNNEDVPIELERLVISFNHMIERIEDVFNRQANFSADIAHEMRTPITNLVTQTEIALSQPRSARELEEVMYSSLEEFSRMSKMVSDMLFLAQADNNQLIPEKETLDLAAEVTTVFDFFEALAEERGVALRLEGHTSLVEGDPLMLRRALSNLLSNAIRYTPRGGTITVHLRAGEGEVHIIVENPGPPIAPEHLPRLFDRFYRVDPSRQRKDESSSGIGLAIVKSIITAHYGRVSVESDIKSTRFILTLPAKHRQQIPVQ</sequence>
<dbReference type="Proteomes" id="UP000706580">
    <property type="component" value="Unassembled WGS sequence"/>
</dbReference>
<dbReference type="InterPro" id="IPR003594">
    <property type="entry name" value="HATPase_dom"/>
</dbReference>
<gene>
    <name evidence="17" type="ORF">ITX56_10810</name>
</gene>
<organism evidence="17 18">
    <name type="scientific">Leclercia barmai</name>
    <dbReference type="NCBI Taxonomy" id="2785629"/>
    <lineage>
        <taxon>Bacteria</taxon>
        <taxon>Pseudomonadati</taxon>
        <taxon>Pseudomonadota</taxon>
        <taxon>Gammaproteobacteria</taxon>
        <taxon>Enterobacterales</taxon>
        <taxon>Enterobacteriaceae</taxon>
        <taxon>Leclercia</taxon>
    </lineage>
</organism>
<evidence type="ECO:0000256" key="13">
    <source>
        <dbReference type="ARBA" id="ARBA00023136"/>
    </source>
</evidence>
<dbReference type="Gene3D" id="6.10.340.10">
    <property type="match status" value="1"/>
</dbReference>
<protein>
    <recommendedName>
        <fullName evidence="14">Sensor protein</fullName>
        <ecNumber evidence="14">2.7.13.3</ecNumber>
    </recommendedName>
</protein>
<evidence type="ECO:0000256" key="3">
    <source>
        <dbReference type="ARBA" id="ARBA00022475"/>
    </source>
</evidence>
<keyword evidence="12 14" id="KW-0902">Two-component regulatory system</keyword>
<evidence type="ECO:0000256" key="8">
    <source>
        <dbReference type="ARBA" id="ARBA00022741"/>
    </source>
</evidence>
<dbReference type="Gene3D" id="1.10.287.130">
    <property type="match status" value="1"/>
</dbReference>
<dbReference type="EMBL" id="JADMNK010000004">
    <property type="protein sequence ID" value="MBZ0058291.1"/>
    <property type="molecule type" value="Genomic_DNA"/>
</dbReference>
<accession>A0ABS7RVE6</accession>
<dbReference type="NCBIfam" id="TIGR01386">
    <property type="entry name" value="cztS_silS_copS"/>
    <property type="match status" value="1"/>
</dbReference>
<evidence type="ECO:0000256" key="12">
    <source>
        <dbReference type="ARBA" id="ARBA00023012"/>
    </source>
</evidence>
<dbReference type="CDD" id="cd00082">
    <property type="entry name" value="HisKA"/>
    <property type="match status" value="1"/>
</dbReference>
<evidence type="ECO:0000256" key="14">
    <source>
        <dbReference type="RuleBase" id="RU364088"/>
    </source>
</evidence>
<feature type="domain" description="HAMP" evidence="16">
    <location>
        <begin position="207"/>
        <end position="260"/>
    </location>
</feature>
<dbReference type="CDD" id="cd06225">
    <property type="entry name" value="HAMP"/>
    <property type="match status" value="1"/>
</dbReference>
<evidence type="ECO:0000256" key="11">
    <source>
        <dbReference type="ARBA" id="ARBA00022989"/>
    </source>
</evidence>
<keyword evidence="8 14" id="KW-0547">Nucleotide-binding</keyword>
<dbReference type="InterPro" id="IPR003661">
    <property type="entry name" value="HisK_dim/P_dom"/>
</dbReference>
<dbReference type="PROSITE" id="PS50885">
    <property type="entry name" value="HAMP"/>
    <property type="match status" value="1"/>
</dbReference>
<proteinExistence type="predicted"/>
<dbReference type="InterPro" id="IPR036097">
    <property type="entry name" value="HisK_dim/P_sf"/>
</dbReference>
<dbReference type="InterPro" id="IPR048590">
    <property type="entry name" value="CusS-like_sensor"/>
</dbReference>
<dbReference type="InterPro" id="IPR004358">
    <property type="entry name" value="Sig_transdc_His_kin-like_C"/>
</dbReference>
<evidence type="ECO:0000256" key="7">
    <source>
        <dbReference type="ARBA" id="ARBA00022692"/>
    </source>
</evidence>
<evidence type="ECO:0000256" key="2">
    <source>
        <dbReference type="ARBA" id="ARBA00004429"/>
    </source>
</evidence>
<dbReference type="SUPFAM" id="SSF55874">
    <property type="entry name" value="ATPase domain of HSP90 chaperone/DNA topoisomerase II/histidine kinase"/>
    <property type="match status" value="1"/>
</dbReference>
<keyword evidence="3 14" id="KW-1003">Cell membrane</keyword>
<dbReference type="PANTHER" id="PTHR45436:SF15">
    <property type="entry name" value="SENSOR HISTIDINE KINASE CUSS"/>
    <property type="match status" value="1"/>
</dbReference>
<dbReference type="InterPro" id="IPR005467">
    <property type="entry name" value="His_kinase_dom"/>
</dbReference>
<dbReference type="NCBIfam" id="NF007345">
    <property type="entry name" value="PRK09835.1"/>
    <property type="match status" value="1"/>
</dbReference>
<keyword evidence="6 14" id="KW-0808">Transferase</keyword>
<dbReference type="SMART" id="SM00387">
    <property type="entry name" value="HATPase_c"/>
    <property type="match status" value="1"/>
</dbReference>
<dbReference type="PRINTS" id="PR00344">
    <property type="entry name" value="BCTRLSENSOR"/>
</dbReference>
<dbReference type="Pfam" id="PF02518">
    <property type="entry name" value="HATPase_c"/>
    <property type="match status" value="1"/>
</dbReference>
<dbReference type="SMART" id="SM00388">
    <property type="entry name" value="HisKA"/>
    <property type="match status" value="1"/>
</dbReference>